<feature type="domain" description="HTH luxR-type" evidence="5">
    <location>
        <begin position="73"/>
        <end position="138"/>
    </location>
</feature>
<dbReference type="SUPFAM" id="SSF46894">
    <property type="entry name" value="C-terminal effector domain of the bipartite response regulators"/>
    <property type="match status" value="1"/>
</dbReference>
<dbReference type="Pfam" id="PF00196">
    <property type="entry name" value="GerE"/>
    <property type="match status" value="1"/>
</dbReference>
<keyword evidence="4" id="KW-1133">Transmembrane helix</keyword>
<evidence type="ECO:0000313" key="6">
    <source>
        <dbReference type="EMBL" id="MFD2531991.1"/>
    </source>
</evidence>
<keyword evidence="4" id="KW-0472">Membrane</keyword>
<evidence type="ECO:0000313" key="7">
    <source>
        <dbReference type="Proteomes" id="UP001597460"/>
    </source>
</evidence>
<sequence>MRNLIWIVGVAIGFASLILKGIELYYSTNFIPTELYVGIIIVLFTGLVIGIGNKLISSSPAEPKKKTFKRNERAVKALEISAQELKVLEQLSKGRSNQEIADKLTISTNKVKTTLTAVYKKLEVDRRSKAAKKAKSLKLVP</sequence>
<protein>
    <submittedName>
        <fullName evidence="6">Response regulator transcription factor</fullName>
    </submittedName>
</protein>
<feature type="transmembrane region" description="Helical" evidence="4">
    <location>
        <begin position="36"/>
        <end position="56"/>
    </location>
</feature>
<keyword evidence="7" id="KW-1185">Reference proteome</keyword>
<evidence type="ECO:0000256" key="1">
    <source>
        <dbReference type="ARBA" id="ARBA00023015"/>
    </source>
</evidence>
<dbReference type="Gene3D" id="1.10.10.10">
    <property type="entry name" value="Winged helix-like DNA-binding domain superfamily/Winged helix DNA-binding domain"/>
    <property type="match status" value="1"/>
</dbReference>
<accession>A0ABW5JI69</accession>
<dbReference type="RefSeq" id="WP_390300018.1">
    <property type="nucleotide sequence ID" value="NZ_JBHULI010000022.1"/>
</dbReference>
<evidence type="ECO:0000256" key="4">
    <source>
        <dbReference type="SAM" id="Phobius"/>
    </source>
</evidence>
<dbReference type="PROSITE" id="PS50043">
    <property type="entry name" value="HTH_LUXR_2"/>
    <property type="match status" value="1"/>
</dbReference>
<dbReference type="PANTHER" id="PTHR44688">
    <property type="entry name" value="DNA-BINDING TRANSCRIPTIONAL ACTIVATOR DEVR_DOSR"/>
    <property type="match status" value="1"/>
</dbReference>
<dbReference type="InterPro" id="IPR036388">
    <property type="entry name" value="WH-like_DNA-bd_sf"/>
</dbReference>
<dbReference type="Proteomes" id="UP001597460">
    <property type="component" value="Unassembled WGS sequence"/>
</dbReference>
<comment type="caution">
    <text evidence="6">The sequence shown here is derived from an EMBL/GenBank/DDBJ whole genome shotgun (WGS) entry which is preliminary data.</text>
</comment>
<name>A0ABW5JI69_9BACT</name>
<organism evidence="6 7">
    <name type="scientific">Gracilimonas halophila</name>
    <dbReference type="NCBI Taxonomy" id="1834464"/>
    <lineage>
        <taxon>Bacteria</taxon>
        <taxon>Pseudomonadati</taxon>
        <taxon>Balneolota</taxon>
        <taxon>Balneolia</taxon>
        <taxon>Balneolales</taxon>
        <taxon>Balneolaceae</taxon>
        <taxon>Gracilimonas</taxon>
    </lineage>
</organism>
<proteinExistence type="predicted"/>
<keyword evidence="3" id="KW-0804">Transcription</keyword>
<dbReference type="InterPro" id="IPR016032">
    <property type="entry name" value="Sig_transdc_resp-reg_C-effctor"/>
</dbReference>
<evidence type="ECO:0000256" key="2">
    <source>
        <dbReference type="ARBA" id="ARBA00023125"/>
    </source>
</evidence>
<keyword evidence="4" id="KW-0812">Transmembrane</keyword>
<reference evidence="7" key="1">
    <citation type="journal article" date="2019" name="Int. J. Syst. Evol. Microbiol.">
        <title>The Global Catalogue of Microorganisms (GCM) 10K type strain sequencing project: providing services to taxonomists for standard genome sequencing and annotation.</title>
        <authorList>
            <consortium name="The Broad Institute Genomics Platform"/>
            <consortium name="The Broad Institute Genome Sequencing Center for Infectious Disease"/>
            <person name="Wu L."/>
            <person name="Ma J."/>
        </authorList>
    </citation>
    <scope>NUCLEOTIDE SEQUENCE [LARGE SCALE GENOMIC DNA]</scope>
    <source>
        <strain evidence="7">KCTC 52042</strain>
    </source>
</reference>
<dbReference type="EMBL" id="JBHULI010000022">
    <property type="protein sequence ID" value="MFD2531991.1"/>
    <property type="molecule type" value="Genomic_DNA"/>
</dbReference>
<dbReference type="PRINTS" id="PR00038">
    <property type="entry name" value="HTHLUXR"/>
</dbReference>
<keyword evidence="2" id="KW-0238">DNA-binding</keyword>
<keyword evidence="1" id="KW-0805">Transcription regulation</keyword>
<gene>
    <name evidence="6" type="ORF">ACFSVN_06010</name>
</gene>
<dbReference type="PANTHER" id="PTHR44688:SF16">
    <property type="entry name" value="DNA-BINDING TRANSCRIPTIONAL ACTIVATOR DEVR_DOSR"/>
    <property type="match status" value="1"/>
</dbReference>
<dbReference type="SMART" id="SM00421">
    <property type="entry name" value="HTH_LUXR"/>
    <property type="match status" value="1"/>
</dbReference>
<evidence type="ECO:0000259" key="5">
    <source>
        <dbReference type="PROSITE" id="PS50043"/>
    </source>
</evidence>
<dbReference type="InterPro" id="IPR000792">
    <property type="entry name" value="Tscrpt_reg_LuxR_C"/>
</dbReference>
<evidence type="ECO:0000256" key="3">
    <source>
        <dbReference type="ARBA" id="ARBA00023163"/>
    </source>
</evidence>